<feature type="region of interest" description="Disordered" evidence="2">
    <location>
        <begin position="1165"/>
        <end position="1200"/>
    </location>
</feature>
<dbReference type="KEGG" id="bbes:BESB_052430"/>
<keyword evidence="4" id="KW-1185">Reference proteome</keyword>
<reference evidence="3 4" key="1">
    <citation type="submission" date="2017-09" db="EMBL/GenBank/DDBJ databases">
        <title>Genome sequencing of Besnoitia besnoiti strain Bb-Ger1.</title>
        <authorList>
            <person name="Schares G."/>
            <person name="Venepally P."/>
            <person name="Lorenzi H.A."/>
        </authorList>
    </citation>
    <scope>NUCLEOTIDE SEQUENCE [LARGE SCALE GENOMIC DNA]</scope>
    <source>
        <strain evidence="3 4">Bb-Ger1</strain>
    </source>
</reference>
<feature type="compositionally biased region" description="Basic and acidic residues" evidence="2">
    <location>
        <begin position="1070"/>
        <end position="1079"/>
    </location>
</feature>
<keyword evidence="1" id="KW-0175">Coiled coil</keyword>
<evidence type="ECO:0000256" key="1">
    <source>
        <dbReference type="SAM" id="Coils"/>
    </source>
</evidence>
<dbReference type="VEuPathDB" id="ToxoDB:BESB_052430"/>
<sequence>MLKMQSGELLRPFHTVRDTESGAVCVGPVPSFRSFGQDIEAMRFFNQDEERVCSAAGESAAHDLRHANCFPSRDTAAADTHRAPSSLLSTAAVGRLPSTTASPYAFSGWPLREEPACGLGRPSGVHTPRGTLVKTPCSVRSRTSSFGGCPHSFPLATEDLQWGFQGEQAFGVVQTEGLFPVYTQGEEDASARVPPGASPCCSQAPLSAQQPHHAFAAWSSSVHSFCLRPRVSTSVASGSRTPAGASCCSVRGDFAAKPSRKAREWTLHPLATARSAPSAPVASPFAASSAHLPHAVPHRVAFGAAVEGGIAASSPAPACASLVPLQALACAPTLASGAGASQPLSALKPHAPPRPLGSPVLSAYPPLSASLVRRSPSSGGLALAPRSGGSGVQTECASLERRSSNVLSTSSSSPSSPAPQEHPGGGIHADDEAEGRVHAERAESRAPELRSTRGMEHDRHTSMDGGDDAKLAHNAGWLSSAGVCTLSAQKSTSAVGAEQAEEMSPFFWKRSSPHAQPLTDVGRSPSERVNREGLFPCAAPNSAEETRWGHDLDENRQREKGGSMAVSAALAAIPASPLSHPSPGLPPVTLLESSQNSYGSSSKDLLQNALKGKAHRPLPSLSACVPPALRIACLPAKPCSGLQQTDSSRPTSTAAASHSTSSVAVPVREDALEASLEEPSTVADCRCRQPPPYACEERDTGSFSVPVQAGGVSRDAPLAAERRIHCVERVETSQERNVGPGENEEGCEQCAVLLQTLVCAADRMQRQMEDVENKVQYLHEVAERAKTATPLAQSAASRGDPEGDSDTGHTRPLASAPAFSRSRASSPRRDSWASGNSSEAPPRTDPSRANEGATAAQEGRAALERTRGAGRATQRSSKEDEEYPLLREAETGFEAGARDSSAAVVERLRREKQQVTEERDFLREECMSLRRSVEVLSQIRLLLEKRVAELESANPAGKQKTKGPAAARRGGAKRVEQERRAAEAAVAAAGEEAAASALEEARTKAANRRDAHDSETARAENTNAPSAETKSSALEDVRESDACAAAGKGAAACGGTQSEEEPPRHSRPAAPREQEDRAPHVASASAPAEETEARPPEASAPASGSDAPRKPSCGPVYLSSLLASSASTRLASPSASMPAPLLGSLGFSEEDSMLVYEAVFAPPTARASQNDAAFSGFGGASPRKESRDDSGASRHVVSQTRAPFSSFSPLFSADQRDDVGEWTHSTTRSLRPPDATSAASNRPLAALQVSGEKEESQARDGEGKRSPVVRRGVSGWAARRGAGLQEGGRLAELQGKGGAAEAGYSEARAASGMASIGSATPRSVSSARIGIRSIRLSASLSASSLSSLSSSASQSSLSSSLSVPLVSPLLDRAPRHEAQAQIAGL</sequence>
<feature type="compositionally biased region" description="Low complexity" evidence="2">
    <location>
        <begin position="1042"/>
        <end position="1055"/>
    </location>
</feature>
<feature type="compositionally biased region" description="Low complexity" evidence="2">
    <location>
        <begin position="1096"/>
        <end position="1106"/>
    </location>
</feature>
<feature type="compositionally biased region" description="Basic and acidic residues" evidence="2">
    <location>
        <begin position="973"/>
        <end position="982"/>
    </location>
</feature>
<feature type="region of interest" description="Disordered" evidence="2">
    <location>
        <begin position="950"/>
        <end position="1116"/>
    </location>
</feature>
<dbReference type="RefSeq" id="XP_029219601.1">
    <property type="nucleotide sequence ID" value="XM_029363678.1"/>
</dbReference>
<feature type="compositionally biased region" description="Basic and acidic residues" evidence="2">
    <location>
        <begin position="1251"/>
        <end position="1265"/>
    </location>
</feature>
<accession>A0A2A9MJM6</accession>
<dbReference type="Proteomes" id="UP000224006">
    <property type="component" value="Chromosome IV"/>
</dbReference>
<feature type="region of interest" description="Disordered" evidence="2">
    <location>
        <begin position="372"/>
        <end position="468"/>
    </location>
</feature>
<feature type="region of interest" description="Disordered" evidence="2">
    <location>
        <begin position="640"/>
        <end position="665"/>
    </location>
</feature>
<feature type="compositionally biased region" description="Low complexity" evidence="2">
    <location>
        <begin position="404"/>
        <end position="415"/>
    </location>
</feature>
<evidence type="ECO:0000313" key="4">
    <source>
        <dbReference type="Proteomes" id="UP000224006"/>
    </source>
</evidence>
<feature type="compositionally biased region" description="Basic and acidic residues" evidence="2">
    <location>
        <begin position="428"/>
        <end position="468"/>
    </location>
</feature>
<protein>
    <submittedName>
        <fullName evidence="3">Uncharacterized protein</fullName>
    </submittedName>
</protein>
<feature type="compositionally biased region" description="Basic and acidic residues" evidence="2">
    <location>
        <begin position="999"/>
        <end position="1018"/>
    </location>
</feature>
<dbReference type="OrthoDB" id="334031at2759"/>
<comment type="caution">
    <text evidence="3">The sequence shown here is derived from an EMBL/GenBank/DDBJ whole genome shotgun (WGS) entry which is preliminary data.</text>
</comment>
<feature type="compositionally biased region" description="Polar residues" evidence="2">
    <location>
        <begin position="1019"/>
        <end position="1032"/>
    </location>
</feature>
<evidence type="ECO:0000313" key="3">
    <source>
        <dbReference type="EMBL" id="PFH35592.1"/>
    </source>
</evidence>
<gene>
    <name evidence="3" type="ORF">BESB_052430</name>
</gene>
<feature type="region of interest" description="Disordered" evidence="2">
    <location>
        <begin position="786"/>
        <end position="904"/>
    </location>
</feature>
<dbReference type="EMBL" id="NWUJ01000004">
    <property type="protein sequence ID" value="PFH35592.1"/>
    <property type="molecule type" value="Genomic_DNA"/>
</dbReference>
<name>A0A2A9MJM6_BESBE</name>
<feature type="compositionally biased region" description="Low complexity" evidence="2">
    <location>
        <begin position="983"/>
        <end position="998"/>
    </location>
</feature>
<feature type="compositionally biased region" description="Low complexity" evidence="2">
    <location>
        <begin position="811"/>
        <end position="825"/>
    </location>
</feature>
<feature type="coiled-coil region" evidence="1">
    <location>
        <begin position="754"/>
        <end position="781"/>
    </location>
</feature>
<evidence type="ECO:0000256" key="2">
    <source>
        <dbReference type="SAM" id="MobiDB-lite"/>
    </source>
</evidence>
<feature type="region of interest" description="Disordered" evidence="2">
    <location>
        <begin position="1218"/>
        <end position="1272"/>
    </location>
</feature>
<feature type="compositionally biased region" description="Low complexity" evidence="2">
    <location>
        <begin position="645"/>
        <end position="664"/>
    </location>
</feature>
<dbReference type="GeneID" id="40310172"/>
<feature type="compositionally biased region" description="Basic and acidic residues" evidence="2">
    <location>
        <begin position="1182"/>
        <end position="1192"/>
    </location>
</feature>
<proteinExistence type="predicted"/>
<organism evidence="3 4">
    <name type="scientific">Besnoitia besnoiti</name>
    <name type="common">Apicomplexan protozoan</name>
    <dbReference type="NCBI Taxonomy" id="94643"/>
    <lineage>
        <taxon>Eukaryota</taxon>
        <taxon>Sar</taxon>
        <taxon>Alveolata</taxon>
        <taxon>Apicomplexa</taxon>
        <taxon>Conoidasida</taxon>
        <taxon>Coccidia</taxon>
        <taxon>Eucoccidiorida</taxon>
        <taxon>Eimeriorina</taxon>
        <taxon>Sarcocystidae</taxon>
        <taxon>Besnoitia</taxon>
    </lineage>
</organism>